<evidence type="ECO:0000256" key="4">
    <source>
        <dbReference type="ARBA" id="ARBA00022723"/>
    </source>
</evidence>
<keyword evidence="2" id="KW-0548">Nucleotidyltransferase</keyword>
<dbReference type="Gene3D" id="3.30.420.10">
    <property type="entry name" value="Ribonuclease H-like superfamily/Ribonuclease H"/>
    <property type="match status" value="1"/>
</dbReference>
<keyword evidence="4" id="KW-0479">Metal-binding</keyword>
<feature type="non-terminal residue" evidence="13">
    <location>
        <position position="154"/>
    </location>
</feature>
<dbReference type="PROSITE" id="PS50879">
    <property type="entry name" value="RNASE_H_1"/>
    <property type="match status" value="1"/>
</dbReference>
<dbReference type="Proteomes" id="UP000537234">
    <property type="component" value="Unassembled WGS sequence"/>
</dbReference>
<dbReference type="GO" id="GO:0004523">
    <property type="term" value="F:RNA-DNA hybrid ribonuclease activity"/>
    <property type="evidence" value="ECO:0007669"/>
    <property type="project" value="InterPro"/>
</dbReference>
<dbReference type="PANTHER" id="PTHR41694:SF4">
    <property type="entry name" value="ENDOGENOUS RETROVIRUS GROUP K MEMBER 10 POL PROTEIN-RELATED"/>
    <property type="match status" value="1"/>
</dbReference>
<dbReference type="AlphaFoldDB" id="A0A7L0A189"/>
<dbReference type="PROSITE" id="PS50876">
    <property type="entry name" value="ZF_INTEGRASE"/>
    <property type="match status" value="1"/>
</dbReference>
<keyword evidence="9" id="KW-0511">Multifunctional enzyme</keyword>
<feature type="non-terminal residue" evidence="13">
    <location>
        <position position="1"/>
    </location>
</feature>
<dbReference type="GO" id="GO:0003964">
    <property type="term" value="F:RNA-directed DNA polymerase activity"/>
    <property type="evidence" value="ECO:0007669"/>
    <property type="project" value="UniProtKB-KW"/>
</dbReference>
<evidence type="ECO:0000313" key="13">
    <source>
        <dbReference type="EMBL" id="NXJ28448.1"/>
    </source>
</evidence>
<keyword evidence="5" id="KW-0255">Endonuclease</keyword>
<name>A0A7L0A189_9CORV</name>
<dbReference type="PANTHER" id="PTHR41694">
    <property type="entry name" value="ENDOGENOUS RETROVIRUS GROUP K MEMBER POL PROTEIN"/>
    <property type="match status" value="1"/>
</dbReference>
<accession>A0A7L0A189</accession>
<feature type="domain" description="RNase H type-1" evidence="12">
    <location>
        <begin position="1"/>
        <end position="98"/>
    </location>
</feature>
<keyword evidence="8" id="KW-0695">RNA-directed DNA polymerase</keyword>
<sequence length="154" mass="17301">LDLAAIRYAFQSFSQEPLNIVTDSSYAVNVVFCLESSYLKHVNNHFLFTELRTLWTWTLINSWQHDFYVLHVHSHTGLPGPVAEGNNYADITVMTGVVPNTFAQAKLSHDFFHQNARSLHKQFQLTSSQARDILLSCSSCCGVAPTLLAEDTNP</sequence>
<proteinExistence type="predicted"/>
<keyword evidence="1" id="KW-0808">Transferase</keyword>
<keyword evidence="7" id="KW-0862">Zinc</keyword>
<dbReference type="Pfam" id="PF02022">
    <property type="entry name" value="Integrase_Zn"/>
    <property type="match status" value="1"/>
</dbReference>
<evidence type="ECO:0000256" key="8">
    <source>
        <dbReference type="ARBA" id="ARBA00022918"/>
    </source>
</evidence>
<dbReference type="InterPro" id="IPR002156">
    <property type="entry name" value="RNaseH_domain"/>
</dbReference>
<comment type="caution">
    <text evidence="13">The sequence shown here is derived from an EMBL/GenBank/DDBJ whole genome shotgun (WGS) entry which is preliminary data.</text>
</comment>
<evidence type="ECO:0000256" key="5">
    <source>
        <dbReference type="ARBA" id="ARBA00022759"/>
    </source>
</evidence>
<evidence type="ECO:0000313" key="14">
    <source>
        <dbReference type="Proteomes" id="UP000537234"/>
    </source>
</evidence>
<dbReference type="SUPFAM" id="SSF53098">
    <property type="entry name" value="Ribonuclease H-like"/>
    <property type="match status" value="1"/>
</dbReference>
<dbReference type="InterPro" id="IPR012337">
    <property type="entry name" value="RNaseH-like_sf"/>
</dbReference>
<dbReference type="InterPro" id="IPR003308">
    <property type="entry name" value="Integrase_Zn-bd_dom_N"/>
</dbReference>
<evidence type="ECO:0000256" key="2">
    <source>
        <dbReference type="ARBA" id="ARBA00022695"/>
    </source>
</evidence>
<dbReference type="Pfam" id="PF00075">
    <property type="entry name" value="RNase_H"/>
    <property type="match status" value="1"/>
</dbReference>
<evidence type="ECO:0000256" key="1">
    <source>
        <dbReference type="ARBA" id="ARBA00022679"/>
    </source>
</evidence>
<dbReference type="SUPFAM" id="SSF46919">
    <property type="entry name" value="N-terminal Zn binding domain of HIV integrase"/>
    <property type="match status" value="1"/>
</dbReference>
<protein>
    <submittedName>
        <fullName evidence="13">POK8 protein</fullName>
    </submittedName>
</protein>
<evidence type="ECO:0000259" key="11">
    <source>
        <dbReference type="PROSITE" id="PS50876"/>
    </source>
</evidence>
<keyword evidence="14" id="KW-1185">Reference proteome</keyword>
<evidence type="ECO:0000256" key="10">
    <source>
        <dbReference type="PROSITE-ProRule" id="PRU00450"/>
    </source>
</evidence>
<dbReference type="Gene3D" id="1.10.10.200">
    <property type="match status" value="1"/>
</dbReference>
<keyword evidence="6" id="KW-0378">Hydrolase</keyword>
<gene>
    <name evidence="13" type="primary">Ervk8_1</name>
    <name evidence="13" type="ORF">DICMEG_R15677</name>
</gene>
<reference evidence="13 14" key="1">
    <citation type="submission" date="2019-09" db="EMBL/GenBank/DDBJ databases">
        <title>Bird 10,000 Genomes (B10K) Project - Family phase.</title>
        <authorList>
            <person name="Zhang G."/>
        </authorList>
    </citation>
    <scope>NUCLEOTIDE SEQUENCE [LARGE SCALE GENOMIC DNA]</scope>
    <source>
        <strain evidence="13">B10K-DU-001-48</strain>
        <tissue evidence="13">Muscle</tissue>
    </source>
</reference>
<evidence type="ECO:0000256" key="3">
    <source>
        <dbReference type="ARBA" id="ARBA00022722"/>
    </source>
</evidence>
<dbReference type="GO" id="GO:0008270">
    <property type="term" value="F:zinc ion binding"/>
    <property type="evidence" value="ECO:0007669"/>
    <property type="project" value="UniProtKB-KW"/>
</dbReference>
<evidence type="ECO:0000256" key="9">
    <source>
        <dbReference type="ARBA" id="ARBA00023268"/>
    </source>
</evidence>
<keyword evidence="3" id="KW-0540">Nuclease</keyword>
<dbReference type="EMBL" id="VXAD01011044">
    <property type="protein sequence ID" value="NXJ28448.1"/>
    <property type="molecule type" value="Genomic_DNA"/>
</dbReference>
<feature type="domain" description="Integrase-type" evidence="11">
    <location>
        <begin position="100"/>
        <end position="141"/>
    </location>
</feature>
<organism evidence="13 14">
    <name type="scientific">Dicrurus megarhynchus</name>
    <dbReference type="NCBI Taxonomy" id="450177"/>
    <lineage>
        <taxon>Eukaryota</taxon>
        <taxon>Metazoa</taxon>
        <taxon>Chordata</taxon>
        <taxon>Craniata</taxon>
        <taxon>Vertebrata</taxon>
        <taxon>Euteleostomi</taxon>
        <taxon>Archelosauria</taxon>
        <taxon>Archosauria</taxon>
        <taxon>Dinosauria</taxon>
        <taxon>Saurischia</taxon>
        <taxon>Theropoda</taxon>
        <taxon>Coelurosauria</taxon>
        <taxon>Aves</taxon>
        <taxon>Neognathae</taxon>
        <taxon>Neoaves</taxon>
        <taxon>Telluraves</taxon>
        <taxon>Australaves</taxon>
        <taxon>Passeriformes</taxon>
        <taxon>Corvoidea</taxon>
        <taxon>Dicruridae</taxon>
        <taxon>Dicrurus</taxon>
    </lineage>
</organism>
<dbReference type="InterPro" id="IPR036397">
    <property type="entry name" value="RNaseH_sf"/>
</dbReference>
<dbReference type="GO" id="GO:0035613">
    <property type="term" value="F:RNA stem-loop binding"/>
    <property type="evidence" value="ECO:0007669"/>
    <property type="project" value="TreeGrafter"/>
</dbReference>
<dbReference type="InterPro" id="IPR017856">
    <property type="entry name" value="Integrase-like_N"/>
</dbReference>
<evidence type="ECO:0000259" key="12">
    <source>
        <dbReference type="PROSITE" id="PS50879"/>
    </source>
</evidence>
<evidence type="ECO:0000256" key="7">
    <source>
        <dbReference type="ARBA" id="ARBA00022833"/>
    </source>
</evidence>
<keyword evidence="10" id="KW-0863">Zinc-finger</keyword>
<evidence type="ECO:0000256" key="6">
    <source>
        <dbReference type="ARBA" id="ARBA00022801"/>
    </source>
</evidence>